<feature type="non-terminal residue" evidence="1">
    <location>
        <position position="244"/>
    </location>
</feature>
<dbReference type="STRING" id="436010.A0A166N2U7"/>
<name>A0A166N2U7_9AGAM</name>
<protein>
    <recommendedName>
        <fullName evidence="3">Reverse transcriptase domain-containing protein</fullName>
    </recommendedName>
</protein>
<reference evidence="1 2" key="1">
    <citation type="journal article" date="2016" name="Mol. Biol. Evol.">
        <title>Comparative Genomics of Early-Diverging Mushroom-Forming Fungi Provides Insights into the Origins of Lignocellulose Decay Capabilities.</title>
        <authorList>
            <person name="Nagy L.G."/>
            <person name="Riley R."/>
            <person name="Tritt A."/>
            <person name="Adam C."/>
            <person name="Daum C."/>
            <person name="Floudas D."/>
            <person name="Sun H."/>
            <person name="Yadav J.S."/>
            <person name="Pangilinan J."/>
            <person name="Larsson K.H."/>
            <person name="Matsuura K."/>
            <person name="Barry K."/>
            <person name="Labutti K."/>
            <person name="Kuo R."/>
            <person name="Ohm R.A."/>
            <person name="Bhattacharya S.S."/>
            <person name="Shirouzu T."/>
            <person name="Yoshinaga Y."/>
            <person name="Martin F.M."/>
            <person name="Grigoriev I.V."/>
            <person name="Hibbett D.S."/>
        </authorList>
    </citation>
    <scope>NUCLEOTIDE SEQUENCE [LARGE SCALE GENOMIC DNA]</scope>
    <source>
        <strain evidence="1 2">CBS 109695</strain>
    </source>
</reference>
<keyword evidence="2" id="KW-1185">Reference proteome</keyword>
<proteinExistence type="predicted"/>
<evidence type="ECO:0000313" key="1">
    <source>
        <dbReference type="EMBL" id="KZP24593.1"/>
    </source>
</evidence>
<dbReference type="OrthoDB" id="3055780at2759"/>
<organism evidence="1 2">
    <name type="scientific">Athelia psychrophila</name>
    <dbReference type="NCBI Taxonomy" id="1759441"/>
    <lineage>
        <taxon>Eukaryota</taxon>
        <taxon>Fungi</taxon>
        <taxon>Dikarya</taxon>
        <taxon>Basidiomycota</taxon>
        <taxon>Agaricomycotina</taxon>
        <taxon>Agaricomycetes</taxon>
        <taxon>Agaricomycetidae</taxon>
        <taxon>Atheliales</taxon>
        <taxon>Atheliaceae</taxon>
        <taxon>Athelia</taxon>
    </lineage>
</organism>
<dbReference type="EMBL" id="KV417525">
    <property type="protein sequence ID" value="KZP24593.1"/>
    <property type="molecule type" value="Genomic_DNA"/>
</dbReference>
<dbReference type="PANTHER" id="PTHR19446">
    <property type="entry name" value="REVERSE TRANSCRIPTASES"/>
    <property type="match status" value="1"/>
</dbReference>
<dbReference type="Proteomes" id="UP000076532">
    <property type="component" value="Unassembled WGS sequence"/>
</dbReference>
<evidence type="ECO:0008006" key="3">
    <source>
        <dbReference type="Google" id="ProtNLM"/>
    </source>
</evidence>
<sequence>MQRENLISLVSCRNDIKFWKHIRGWLDPKKRPATVSMEQILTTFECRMNPPKVIPKSFDGEAHERAERIARIIPATTTDRSSDGYFSRPFSLAELEEVQRRIAKHPGKSATGPDGVSYDDISTIKNADLLALFQGCIDSAGVPSYRLIVLESCLLKTLTLLIALRFREWMSKEDIIPNTQNGFREGYRTNNNSFILRCAIDKARSMGRPLYICFVDCTNAFPATHRPTLWAKLYARGVGGPLFD</sequence>
<dbReference type="AlphaFoldDB" id="A0A166N2U7"/>
<gene>
    <name evidence="1" type="ORF">FIBSPDRAFT_735538</name>
</gene>
<evidence type="ECO:0000313" key="2">
    <source>
        <dbReference type="Proteomes" id="UP000076532"/>
    </source>
</evidence>
<accession>A0A166N2U7</accession>